<dbReference type="Gene3D" id="2.180.10.10">
    <property type="entry name" value="RHS repeat-associated core"/>
    <property type="match status" value="1"/>
</dbReference>
<feature type="signal peptide" evidence="2">
    <location>
        <begin position="1"/>
        <end position="19"/>
    </location>
</feature>
<proteinExistence type="predicted"/>
<organism evidence="3 4">
    <name type="scientific">Runella slithyformis (strain ATCC 29530 / DSM 19594 / LMG 11500 / NCIMB 11436 / LSU 4)</name>
    <dbReference type="NCBI Taxonomy" id="761193"/>
    <lineage>
        <taxon>Bacteria</taxon>
        <taxon>Pseudomonadati</taxon>
        <taxon>Bacteroidota</taxon>
        <taxon>Cytophagia</taxon>
        <taxon>Cytophagales</taxon>
        <taxon>Spirosomataceae</taxon>
        <taxon>Runella</taxon>
    </lineage>
</organism>
<feature type="compositionally biased region" description="Low complexity" evidence="1">
    <location>
        <begin position="35"/>
        <end position="46"/>
    </location>
</feature>
<dbReference type="InterPro" id="IPR006530">
    <property type="entry name" value="YD"/>
</dbReference>
<keyword evidence="2" id="KW-0732">Signal</keyword>
<name>A0A7U3ZRE5_RUNSL</name>
<geneLocation type="plasmid" evidence="3 4">
    <name>pRUNSL01</name>
</geneLocation>
<sequence length="286" mass="32567">MKTNHLPAMALLAATVLSASSCQEKNGVPQPIVVNPNPTQPQTPNRPGTPPATTAPKIQKAIYSDRDFQQFEYDAQGRIDKYVSQWQSVQSEPDKITRIDNIFIYDAAGQLTTVRNQAGESRYRYQNGKVSTIETYATNGRLLSTMRIKWNDKNQVTEREEVIPTGLRLPDSPEATKWLYSYDSKDNCVKMEYFYQKEGQYQLFETTLFSEFDNAPNALDAVAFHPFLPSAVFQANNPGRMTVTFAVNPSYQQRVMHQYRYNDKGIVTERSTTRQGSGITTMRLEY</sequence>
<dbReference type="EMBL" id="CP002860">
    <property type="protein sequence ID" value="AEI51967.1"/>
    <property type="molecule type" value="Genomic_DNA"/>
</dbReference>
<evidence type="ECO:0000313" key="3">
    <source>
        <dbReference type="EMBL" id="AEI51967.1"/>
    </source>
</evidence>
<gene>
    <name evidence="3" type="ordered locus">Runsl_5678</name>
</gene>
<dbReference type="PROSITE" id="PS51257">
    <property type="entry name" value="PROKAR_LIPOPROTEIN"/>
    <property type="match status" value="1"/>
</dbReference>
<evidence type="ECO:0000256" key="1">
    <source>
        <dbReference type="SAM" id="MobiDB-lite"/>
    </source>
</evidence>
<dbReference type="NCBIfam" id="TIGR01643">
    <property type="entry name" value="YD_repeat_2x"/>
    <property type="match status" value="1"/>
</dbReference>
<keyword evidence="4" id="KW-1185">Reference proteome</keyword>
<dbReference type="RefSeq" id="WP_013921638.1">
    <property type="nucleotide sequence ID" value="NC_015693.1"/>
</dbReference>
<feature type="region of interest" description="Disordered" evidence="1">
    <location>
        <begin position="27"/>
        <end position="54"/>
    </location>
</feature>
<evidence type="ECO:0008006" key="5">
    <source>
        <dbReference type="Google" id="ProtNLM"/>
    </source>
</evidence>
<protein>
    <recommendedName>
        <fullName evidence="5">DUF4595 domain-containing protein</fullName>
    </recommendedName>
</protein>
<accession>A0A7U3ZRE5</accession>
<dbReference type="Proteomes" id="UP000000493">
    <property type="component" value="Plasmid pRUNSL01"/>
</dbReference>
<reference evidence="3 4" key="2">
    <citation type="journal article" date="2012" name="Stand. Genomic Sci.">
        <title>Complete genome sequence of the aquatic bacterium Runella slithyformis type strain (LSU 4(T)).</title>
        <authorList>
            <person name="Copeland A."/>
            <person name="Zhang X."/>
            <person name="Misra M."/>
            <person name="Lapidus A."/>
            <person name="Nolan M."/>
            <person name="Lucas S."/>
            <person name="Deshpande S."/>
            <person name="Cheng J.F."/>
            <person name="Tapia R."/>
            <person name="Goodwin L.A."/>
            <person name="Pitluck S."/>
            <person name="Liolios K."/>
            <person name="Pagani I."/>
            <person name="Ivanova N."/>
            <person name="Mikhailova N."/>
            <person name="Pati A."/>
            <person name="Chen A."/>
            <person name="Palaniappan K."/>
            <person name="Land M."/>
            <person name="Hauser L."/>
            <person name="Pan C."/>
            <person name="Jeffries C.D."/>
            <person name="Detter J.C."/>
            <person name="Brambilla E.M."/>
            <person name="Rohde M."/>
            <person name="Djao O.D."/>
            <person name="Goker M."/>
            <person name="Sikorski J."/>
            <person name="Tindall B.J."/>
            <person name="Woyke T."/>
            <person name="Bristow J."/>
            <person name="Eisen J.A."/>
            <person name="Markowitz V."/>
            <person name="Hugenholtz P."/>
            <person name="Kyrpides N.C."/>
            <person name="Klenk H.P."/>
            <person name="Mavromatis K."/>
        </authorList>
    </citation>
    <scope>NUCLEOTIDE SEQUENCE [LARGE SCALE GENOMIC DNA]</scope>
    <source>
        <strain evidence="4">ATCC 29530 / DSM 19594 / LMG 11500 / NCIMB 11436 / LSU 4</strain>
    </source>
</reference>
<keyword evidence="3" id="KW-0614">Plasmid</keyword>
<evidence type="ECO:0000256" key="2">
    <source>
        <dbReference type="SAM" id="SignalP"/>
    </source>
</evidence>
<dbReference type="AlphaFoldDB" id="A0A7U3ZRE5"/>
<evidence type="ECO:0000313" key="4">
    <source>
        <dbReference type="Proteomes" id="UP000000493"/>
    </source>
</evidence>
<feature type="chain" id="PRO_5030819257" description="DUF4595 domain-containing protein" evidence="2">
    <location>
        <begin position="20"/>
        <end position="286"/>
    </location>
</feature>
<dbReference type="KEGG" id="rsi:Runsl_5678"/>
<reference evidence="4" key="1">
    <citation type="submission" date="2011-06" db="EMBL/GenBank/DDBJ databases">
        <title>The complete genome of plasmid 1 of Runella slithyformis DSM 19594.</title>
        <authorList>
            <consortium name="US DOE Joint Genome Institute (JGI-PGF)"/>
            <person name="Lucas S."/>
            <person name="Han J."/>
            <person name="Lapidus A."/>
            <person name="Bruce D."/>
            <person name="Goodwin L."/>
            <person name="Pitluck S."/>
            <person name="Peters L."/>
            <person name="Kyrpides N."/>
            <person name="Mavromatis K."/>
            <person name="Ivanova N."/>
            <person name="Ovchinnikova G."/>
            <person name="Zhang X."/>
            <person name="Misra M."/>
            <person name="Detter J.C."/>
            <person name="Tapia R."/>
            <person name="Han C."/>
            <person name="Land M."/>
            <person name="Hauser L."/>
            <person name="Markowitz V."/>
            <person name="Cheng J.-F."/>
            <person name="Hugenholtz P."/>
            <person name="Woyke T."/>
            <person name="Wu D."/>
            <person name="Tindall B."/>
            <person name="Faehrich R."/>
            <person name="Brambilla E."/>
            <person name="Klenk H.-P."/>
            <person name="Eisen J.A."/>
        </authorList>
    </citation>
    <scope>NUCLEOTIDE SEQUENCE [LARGE SCALE GENOMIC DNA]</scope>
    <source>
        <strain evidence="4">ATCC 29530 / DSM 19594 / LMG 11500 / NCIMB 11436 / LSU 4</strain>
        <plasmid evidence="4">pRUNSL01</plasmid>
    </source>
</reference>